<feature type="domain" description="Glycosyl transferase family 28 C-terminal" evidence="3">
    <location>
        <begin position="214"/>
        <end position="346"/>
    </location>
</feature>
<dbReference type="EC" id="3.6.1.57" evidence="4"/>
<proteinExistence type="predicted"/>
<reference evidence="4" key="1">
    <citation type="submission" date="2024-07" db="EMBL/GenBank/DDBJ databases">
        <title>Identification and characteristics of a novel species of coltsfoot's symbiotic bacteria.</title>
        <authorList>
            <person name="Juszczyk A."/>
            <person name="Jasielczuk I."/>
            <person name="Gurgul A."/>
            <person name="Rogala M."/>
            <person name="Kowalczyk A."/>
            <person name="Szmatola T."/>
            <person name="Kosecka-Strojek M."/>
            <person name="Arent Z."/>
            <person name="Latowski D."/>
        </authorList>
    </citation>
    <scope>NUCLEOTIDE SEQUENCE</scope>
    <source>
        <strain evidence="4">Hg7Tf</strain>
    </source>
</reference>
<feature type="active site" description="Proton acceptor" evidence="1">
    <location>
        <position position="17"/>
    </location>
</feature>
<organism evidence="4">
    <name type="scientific">Pseudomonas sp. Hg7Tf</name>
    <dbReference type="NCBI Taxonomy" id="3236988"/>
    <lineage>
        <taxon>Bacteria</taxon>
        <taxon>Pseudomonadati</taxon>
        <taxon>Pseudomonadota</taxon>
        <taxon>Gammaproteobacteria</taxon>
        <taxon>Pseudomonadales</taxon>
        <taxon>Pseudomonadaceae</taxon>
        <taxon>Pseudomonas</taxon>
    </lineage>
</organism>
<sequence length="368" mass="40221">MKVIFRADASLQIGSGHVMRCLTLAEALRAQGAECQFICRAHPGNLISHIRSKSFKVHELRAAAVDEDTRNSNAAGRPTHAHWLGIAWELDAKECEQILNLYQPDWLIVDHYGLDALWEQQLKSGYRKLLVIDDLADRPHRCDVLLDQNLGHCVEDYAALVPRLCKLFAGARYALLRPEFTEWREKSLQRRASPSLKRIIITMGGVDQPNATGQVLETLRNCPLPADSQITVVMGSTAPWLEEVRANTGSMPWPTEILVNISDMAQRMAQSDLAIGAAGSTSWERCCLGLPTLMVTLAQNQVEGAAALHAAGGALLVGDVSEIKSNLGSMIEASMSPGALRRMSDAARLICDGSGVASLVSYLRQFNG</sequence>
<evidence type="ECO:0000313" key="4">
    <source>
        <dbReference type="EMBL" id="XDK37624.1"/>
    </source>
</evidence>
<gene>
    <name evidence="4" type="primary">pseG</name>
    <name evidence="4" type="ORF">AB4Y39_02730</name>
</gene>
<dbReference type="SUPFAM" id="SSF53756">
    <property type="entry name" value="UDP-Glycosyltransferase/glycogen phosphorylase"/>
    <property type="match status" value="1"/>
</dbReference>
<evidence type="ECO:0000259" key="3">
    <source>
        <dbReference type="Pfam" id="PF04101"/>
    </source>
</evidence>
<evidence type="ECO:0000256" key="1">
    <source>
        <dbReference type="PIRSR" id="PIRSR620023-1"/>
    </source>
</evidence>
<dbReference type="PANTHER" id="PTHR21015">
    <property type="entry name" value="UDP-N-ACETYLGLUCOSAMINE--N-ACETYLMURAMYL-(PENTAPEPTIDE) PYROPHOSPHORYL-UNDECAPRENOL N-ACETYLGLUCOSAMINE TRANSFERASE 1"/>
    <property type="match status" value="1"/>
</dbReference>
<dbReference type="Gene3D" id="3.40.50.2000">
    <property type="entry name" value="Glycogen Phosphorylase B"/>
    <property type="match status" value="1"/>
</dbReference>
<feature type="binding site" evidence="2">
    <location>
        <position position="284"/>
    </location>
    <ligand>
        <name>substrate</name>
    </ligand>
</feature>
<protein>
    <submittedName>
        <fullName evidence="4">UDP-2,4-diacetamido-2,4, 6-trideoxy-beta-L-altropyranose hydrolase</fullName>
        <ecNumber evidence="4">3.6.1.57</ecNumber>
    </submittedName>
</protein>
<dbReference type="Pfam" id="PF04101">
    <property type="entry name" value="Glyco_tran_28_C"/>
    <property type="match status" value="1"/>
</dbReference>
<feature type="binding site" evidence="2">
    <location>
        <position position="177"/>
    </location>
    <ligand>
        <name>substrate</name>
    </ligand>
</feature>
<dbReference type="PANTHER" id="PTHR21015:SF22">
    <property type="entry name" value="GLYCOSYLTRANSFERASE"/>
    <property type="match status" value="1"/>
</dbReference>
<dbReference type="RefSeq" id="WP_280040575.1">
    <property type="nucleotide sequence ID" value="NZ_CP162607.1"/>
</dbReference>
<dbReference type="GO" id="GO:0016787">
    <property type="term" value="F:hydrolase activity"/>
    <property type="evidence" value="ECO:0007669"/>
    <property type="project" value="UniProtKB-KW"/>
</dbReference>
<dbReference type="NCBIfam" id="TIGR03590">
    <property type="entry name" value="PseG"/>
    <property type="match status" value="1"/>
</dbReference>
<dbReference type="GO" id="GO:0016758">
    <property type="term" value="F:hexosyltransferase activity"/>
    <property type="evidence" value="ECO:0007669"/>
    <property type="project" value="InterPro"/>
</dbReference>
<dbReference type="InterPro" id="IPR007235">
    <property type="entry name" value="Glyco_trans_28_C"/>
</dbReference>
<accession>A0AB39I474</accession>
<evidence type="ECO:0000256" key="2">
    <source>
        <dbReference type="PIRSR" id="PIRSR620023-2"/>
    </source>
</evidence>
<dbReference type="Gene3D" id="3.40.50.11190">
    <property type="match status" value="1"/>
</dbReference>
<dbReference type="EMBL" id="CP162607">
    <property type="protein sequence ID" value="XDK37624.1"/>
    <property type="molecule type" value="Genomic_DNA"/>
</dbReference>
<keyword evidence="4" id="KW-0378">Hydrolase</keyword>
<name>A0AB39I474_9PSED</name>
<dbReference type="AlphaFoldDB" id="A0AB39I474"/>
<dbReference type="InterPro" id="IPR020023">
    <property type="entry name" value="PseG"/>
</dbReference>